<dbReference type="Gene3D" id="3.40.50.1700">
    <property type="entry name" value="Glycoside hydrolase family 3 C-terminal domain"/>
    <property type="match status" value="1"/>
</dbReference>
<dbReference type="SMART" id="SM01217">
    <property type="entry name" value="Fn3_like"/>
    <property type="match status" value="1"/>
</dbReference>
<feature type="domain" description="Fibronectin type III-like" evidence="6">
    <location>
        <begin position="780"/>
        <end position="847"/>
    </location>
</feature>
<evidence type="ECO:0000256" key="4">
    <source>
        <dbReference type="RuleBase" id="RU361161"/>
    </source>
</evidence>
<dbReference type="GO" id="GO:0004553">
    <property type="term" value="F:hydrolase activity, hydrolyzing O-glycosyl compounds"/>
    <property type="evidence" value="ECO:0007669"/>
    <property type="project" value="InterPro"/>
</dbReference>
<dbReference type="Gene3D" id="3.20.20.300">
    <property type="entry name" value="Glycoside hydrolase, family 3, N-terminal domain"/>
    <property type="match status" value="1"/>
</dbReference>
<dbReference type="Pfam" id="PF00933">
    <property type="entry name" value="Glyco_hydro_3"/>
    <property type="match status" value="1"/>
</dbReference>
<dbReference type="Gene3D" id="2.60.40.10">
    <property type="entry name" value="Immunoglobulins"/>
    <property type="match status" value="1"/>
</dbReference>
<dbReference type="InterPro" id="IPR017853">
    <property type="entry name" value="GH"/>
</dbReference>
<evidence type="ECO:0000256" key="5">
    <source>
        <dbReference type="SAM" id="MobiDB-lite"/>
    </source>
</evidence>
<name>A0A2T0PVC0_9ACTN</name>
<sequence length="865" mass="90933">MPTNGASDIDETDLRYRVGRLTLEQKVALVTGADFWTLNAVPEIGLDALVLSDGPNGVRGRRWDERDHALLLPCASALAATWDAAAVREAGRLFGAEARRRGVHVLLAPTLNLHRTPLGGRHFENFSEDPLLTAELGAAYIEGVQFEGVAATAKHYVANDSETERMSYDASVAEPTLREVYLAPFEAAVRRAGAWAVMAAYNGVNGAPMTQNEKLLGGVLKGEWGFDGVVMSDWSATHSTEASALAGLDLVMPGPRGPWGEALAAAVEAGRVGIEVVDDKVLRLLRLAARTGALRPLDSPSRAAAPVAEDTLAPPPESVRPAIRELTARSFVLLANRVPTGSAAPLLPLPSTARIALIGENAVKPTPQGGGSAQVSPPHMVTPAYALAEALAAVSPEAAPPTVHRGVRYRRTLDPFEPAELTDPVDGLPGARVEFFDAADRPLLSERRGGGRLLWLGDVPAGTARMSWRSRVRLGGPGRHSFGVLGAGRTRVLLNGSEVHRYEASVDPADQVDLITTPVEERFELAITEADLGADASAELTLVREPVEGHVLFSIGLGHAGPGPSAEEEFAAAVAAARAADAAVVVVGTDDETETEGRDRTGLGLPGRQDELVSAVLAANPRTVVVVNAGGPVLMPWAQEVPALLWTWFGGQEYGAALADVLLGAAEPGGRLPTTLPVEEHDAPVLHARPVAGRLDYGEGTEIGYRAYAARGTEPLFWFGHGLGYTTWAFEEAVLVSADGGTEDLAAIGADPDALGAEPGTLAAHVRLRLHNTGDRAGREVIQVYARPVGGPDEPARLVGFASVHAEAGGFADAEIGVAWRSLARYLPGVGWRLDPEGYTLTVARSAAETVAPALVLDTARVPPP</sequence>
<gene>
    <name evidence="7" type="ORF">CLV72_10992</name>
</gene>
<dbReference type="InterPro" id="IPR001764">
    <property type="entry name" value="Glyco_hydro_3_N"/>
</dbReference>
<comment type="similarity">
    <text evidence="1 4">Belongs to the glycosyl hydrolase 3 family.</text>
</comment>
<dbReference type="Pfam" id="PF01915">
    <property type="entry name" value="Glyco_hydro_3_C"/>
    <property type="match status" value="1"/>
</dbReference>
<dbReference type="SUPFAM" id="SSF51445">
    <property type="entry name" value="(Trans)glycosidases"/>
    <property type="match status" value="1"/>
</dbReference>
<keyword evidence="4" id="KW-0326">Glycosidase</keyword>
<evidence type="ECO:0000259" key="6">
    <source>
        <dbReference type="SMART" id="SM01217"/>
    </source>
</evidence>
<dbReference type="AlphaFoldDB" id="A0A2T0PVC0"/>
<accession>A0A2T0PVC0</accession>
<dbReference type="InterPro" id="IPR002772">
    <property type="entry name" value="Glyco_hydro_3_C"/>
</dbReference>
<organism evidence="7 8">
    <name type="scientific">Allonocardiopsis opalescens</name>
    <dbReference type="NCBI Taxonomy" id="1144618"/>
    <lineage>
        <taxon>Bacteria</taxon>
        <taxon>Bacillati</taxon>
        <taxon>Actinomycetota</taxon>
        <taxon>Actinomycetes</taxon>
        <taxon>Streptosporangiales</taxon>
        <taxon>Allonocardiopsis</taxon>
    </lineage>
</organism>
<dbReference type="InterPro" id="IPR013783">
    <property type="entry name" value="Ig-like_fold"/>
</dbReference>
<dbReference type="InterPro" id="IPR019800">
    <property type="entry name" value="Glyco_hydro_3_AS"/>
</dbReference>
<evidence type="ECO:0000313" key="7">
    <source>
        <dbReference type="EMBL" id="PRX95484.1"/>
    </source>
</evidence>
<evidence type="ECO:0000256" key="2">
    <source>
        <dbReference type="ARBA" id="ARBA00022801"/>
    </source>
</evidence>
<evidence type="ECO:0000256" key="3">
    <source>
        <dbReference type="ARBA" id="ARBA00023277"/>
    </source>
</evidence>
<dbReference type="GO" id="GO:0005975">
    <property type="term" value="P:carbohydrate metabolic process"/>
    <property type="evidence" value="ECO:0007669"/>
    <property type="project" value="InterPro"/>
</dbReference>
<evidence type="ECO:0000256" key="1">
    <source>
        <dbReference type="ARBA" id="ARBA00005336"/>
    </source>
</evidence>
<dbReference type="SUPFAM" id="SSF52279">
    <property type="entry name" value="Beta-D-glucan exohydrolase, C-terminal domain"/>
    <property type="match status" value="1"/>
</dbReference>
<dbReference type="RefSeq" id="WP_245930462.1">
    <property type="nucleotide sequence ID" value="NZ_PVZC01000009.1"/>
</dbReference>
<reference evidence="7 8" key="1">
    <citation type="submission" date="2018-03" db="EMBL/GenBank/DDBJ databases">
        <title>Genomic Encyclopedia of Archaeal and Bacterial Type Strains, Phase II (KMG-II): from individual species to whole genera.</title>
        <authorList>
            <person name="Goeker M."/>
        </authorList>
    </citation>
    <scope>NUCLEOTIDE SEQUENCE [LARGE SCALE GENOMIC DNA]</scope>
    <source>
        <strain evidence="7 8">DSM 45601</strain>
    </source>
</reference>
<dbReference type="PRINTS" id="PR00133">
    <property type="entry name" value="GLHYDRLASE3"/>
</dbReference>
<feature type="region of interest" description="Disordered" evidence="5">
    <location>
        <begin position="297"/>
        <end position="316"/>
    </location>
</feature>
<dbReference type="Gene3D" id="2.60.120.260">
    <property type="entry name" value="Galactose-binding domain-like"/>
    <property type="match status" value="1"/>
</dbReference>
<proteinExistence type="inferred from homology"/>
<dbReference type="Pfam" id="PF14310">
    <property type="entry name" value="Fn3-like"/>
    <property type="match status" value="1"/>
</dbReference>
<dbReference type="Proteomes" id="UP000237846">
    <property type="component" value="Unassembled WGS sequence"/>
</dbReference>
<dbReference type="InterPro" id="IPR036881">
    <property type="entry name" value="Glyco_hydro_3_C_sf"/>
</dbReference>
<dbReference type="EMBL" id="PVZC01000009">
    <property type="protein sequence ID" value="PRX95484.1"/>
    <property type="molecule type" value="Genomic_DNA"/>
</dbReference>
<comment type="caution">
    <text evidence="7">The sequence shown here is derived from an EMBL/GenBank/DDBJ whole genome shotgun (WGS) entry which is preliminary data.</text>
</comment>
<keyword evidence="8" id="KW-1185">Reference proteome</keyword>
<evidence type="ECO:0000313" key="8">
    <source>
        <dbReference type="Proteomes" id="UP000237846"/>
    </source>
</evidence>
<dbReference type="PROSITE" id="PS00775">
    <property type="entry name" value="GLYCOSYL_HYDROL_F3"/>
    <property type="match status" value="1"/>
</dbReference>
<dbReference type="InterPro" id="IPR036962">
    <property type="entry name" value="Glyco_hydro_3_N_sf"/>
</dbReference>
<dbReference type="InterPro" id="IPR050288">
    <property type="entry name" value="Cellulose_deg_GH3"/>
</dbReference>
<dbReference type="PANTHER" id="PTHR42715:SF10">
    <property type="entry name" value="BETA-GLUCOSIDASE"/>
    <property type="match status" value="1"/>
</dbReference>
<keyword evidence="3" id="KW-0119">Carbohydrate metabolism</keyword>
<dbReference type="PANTHER" id="PTHR42715">
    <property type="entry name" value="BETA-GLUCOSIDASE"/>
    <property type="match status" value="1"/>
</dbReference>
<dbReference type="InterPro" id="IPR026891">
    <property type="entry name" value="Fn3-like"/>
</dbReference>
<keyword evidence="2 4" id="KW-0378">Hydrolase</keyword>
<protein>
    <submittedName>
        <fullName evidence="7">Beta-glucosidase</fullName>
    </submittedName>
</protein>